<reference evidence="1 2" key="1">
    <citation type="submission" date="2019-04" db="EMBL/GenBank/DDBJ databases">
        <title>Friends and foes A comparative genomics study of 23 Aspergillus species from section Flavi.</title>
        <authorList>
            <consortium name="DOE Joint Genome Institute"/>
            <person name="Kjaerbolling I."/>
            <person name="Vesth T."/>
            <person name="Frisvad J.C."/>
            <person name="Nybo J.L."/>
            <person name="Theobald S."/>
            <person name="Kildgaard S."/>
            <person name="Isbrandt T."/>
            <person name="Kuo A."/>
            <person name="Sato A."/>
            <person name="Lyhne E.K."/>
            <person name="Kogle M.E."/>
            <person name="Wiebenga A."/>
            <person name="Kun R.S."/>
            <person name="Lubbers R.J."/>
            <person name="Makela M.R."/>
            <person name="Barry K."/>
            <person name="Chovatia M."/>
            <person name="Clum A."/>
            <person name="Daum C."/>
            <person name="Haridas S."/>
            <person name="He G."/>
            <person name="LaButti K."/>
            <person name="Lipzen A."/>
            <person name="Mondo S."/>
            <person name="Riley R."/>
            <person name="Salamov A."/>
            <person name="Simmons B.A."/>
            <person name="Magnuson J.K."/>
            <person name="Henrissat B."/>
            <person name="Mortensen U.H."/>
            <person name="Larsen T.O."/>
            <person name="Devries R.P."/>
            <person name="Grigoriev I.V."/>
            <person name="Machida M."/>
            <person name="Baker S.E."/>
            <person name="Andersen M.R."/>
        </authorList>
    </citation>
    <scope>NUCLEOTIDE SEQUENCE [LARGE SCALE GENOMIC DNA]</scope>
    <source>
        <strain evidence="1 2">IBT 18842</strain>
    </source>
</reference>
<dbReference type="PANTHER" id="PTHR13271">
    <property type="entry name" value="UNCHARACTERIZED PUTATIVE METHYLTRANSFERASE"/>
    <property type="match status" value="1"/>
</dbReference>
<dbReference type="AlphaFoldDB" id="A0A5N6U621"/>
<dbReference type="OrthoDB" id="441812at2759"/>
<dbReference type="InterPro" id="IPR050600">
    <property type="entry name" value="SETD3_SETD6_MTase"/>
</dbReference>
<name>A0A5N6U621_ASPAV</name>
<dbReference type="GO" id="GO:0005634">
    <property type="term" value="C:nucleus"/>
    <property type="evidence" value="ECO:0007669"/>
    <property type="project" value="TreeGrafter"/>
</dbReference>
<dbReference type="PANTHER" id="PTHR13271:SF76">
    <property type="entry name" value="SET DOMAIN-CONTAINING PROTEIN 8"/>
    <property type="match status" value="1"/>
</dbReference>
<dbReference type="EMBL" id="ML742034">
    <property type="protein sequence ID" value="KAE8153869.1"/>
    <property type="molecule type" value="Genomic_DNA"/>
</dbReference>
<gene>
    <name evidence="1" type="ORF">BDV25DRAFT_148581</name>
</gene>
<dbReference type="Proteomes" id="UP000325780">
    <property type="component" value="Unassembled WGS sequence"/>
</dbReference>
<evidence type="ECO:0000313" key="2">
    <source>
        <dbReference type="Proteomes" id="UP000325780"/>
    </source>
</evidence>
<organism evidence="1 2">
    <name type="scientific">Aspergillus avenaceus</name>
    <dbReference type="NCBI Taxonomy" id="36643"/>
    <lineage>
        <taxon>Eukaryota</taxon>
        <taxon>Fungi</taxon>
        <taxon>Dikarya</taxon>
        <taxon>Ascomycota</taxon>
        <taxon>Pezizomycotina</taxon>
        <taxon>Eurotiomycetes</taxon>
        <taxon>Eurotiomycetidae</taxon>
        <taxon>Eurotiales</taxon>
        <taxon>Aspergillaceae</taxon>
        <taxon>Aspergillus</taxon>
        <taxon>Aspergillus subgen. Circumdati</taxon>
    </lineage>
</organism>
<keyword evidence="2" id="KW-1185">Reference proteome</keyword>
<sequence>MKRNYLPTETLPSWAKLNGISVDGINFRKLRTEDGIDKGCAIVATEDRSNEQLSGTEEANTEVLLRVPSDMVLSLQMVENHAKSDRYLREVLDAVGDFGRTARGAILIFLILQITYSTPDFANEHHRIGLSNPWTEYVQYMPSSILLPTFYTSEERELLRGTSLKMAVDAKMASLEKEFEHFAESTEEIGWCQKHWWDEETGKLTFHDWKYIDAVYRSRMVDLPRCGHAMVPCIDMANHAPEDTVKALYEEDTEGNAVLQLRPGRGLHKDEEVTISYGADKPASEMIFSYGFLEQERGSAKEILLDLEIPDDDPLKVAKNLFCKSAPGIRLSDAPGAETDSTIWDSPLVWWICVNEEDGLDFEVLQTNDGDRELKATWRGEELKHPGDLNPLLSKDDRWEIFQLRAVVTILDRLESQYYVLRETQIMVGEIKESEDMLALFKSDVFRMINSLRELEGKLLEKGIEYLVQQRQNLITSDAVLAYLNQQQSDDVEEDFS</sequence>
<dbReference type="CDD" id="cd10527">
    <property type="entry name" value="SET_LSMT"/>
    <property type="match status" value="1"/>
</dbReference>
<proteinExistence type="predicted"/>
<accession>A0A5N6U621</accession>
<dbReference type="FunFam" id="3.90.1410.10:FF:000014">
    <property type="entry name" value="SET domain-containing protein"/>
    <property type="match status" value="1"/>
</dbReference>
<evidence type="ECO:0000313" key="1">
    <source>
        <dbReference type="EMBL" id="KAE8153869.1"/>
    </source>
</evidence>
<dbReference type="InterPro" id="IPR046341">
    <property type="entry name" value="SET_dom_sf"/>
</dbReference>
<dbReference type="GO" id="GO:0016279">
    <property type="term" value="F:protein-lysine N-methyltransferase activity"/>
    <property type="evidence" value="ECO:0007669"/>
    <property type="project" value="TreeGrafter"/>
</dbReference>
<dbReference type="SUPFAM" id="SSF82199">
    <property type="entry name" value="SET domain"/>
    <property type="match status" value="1"/>
</dbReference>
<dbReference type="Gene3D" id="3.90.1410.10">
    <property type="entry name" value="set domain protein methyltransferase, domain 1"/>
    <property type="match status" value="1"/>
</dbReference>
<protein>
    <submittedName>
        <fullName evidence="1">SET domain-containing protein</fullName>
    </submittedName>
</protein>